<evidence type="ECO:0000259" key="2">
    <source>
        <dbReference type="Pfam" id="PF03068"/>
    </source>
</evidence>
<dbReference type="InterPro" id="IPR004303">
    <property type="entry name" value="PAD"/>
</dbReference>
<dbReference type="PANTHER" id="PTHR10837:SF8">
    <property type="entry name" value="PROTEIN-ARGININE DEIMINASE"/>
    <property type="match status" value="1"/>
</dbReference>
<dbReference type="GeneID" id="39609364"/>
<reference evidence="3 4" key="1">
    <citation type="submission" date="2018-10" db="EMBL/GenBank/DDBJ databases">
        <title>Genome sequence of Verticillium nonalfalfae VnAa140.</title>
        <authorList>
            <person name="Stajich J.E."/>
            <person name="Kasson M.T."/>
        </authorList>
    </citation>
    <scope>NUCLEOTIDE SEQUENCE [LARGE SCALE GENOMIC DNA]</scope>
    <source>
        <strain evidence="3 4">VnAa140</strain>
    </source>
</reference>
<dbReference type="Pfam" id="PF03068">
    <property type="entry name" value="PAD"/>
    <property type="match status" value="1"/>
</dbReference>
<evidence type="ECO:0000313" key="4">
    <source>
        <dbReference type="Proteomes" id="UP000267145"/>
    </source>
</evidence>
<dbReference type="STRING" id="1051616.A0A3M9YBK2"/>
<dbReference type="Gene3D" id="3.75.10.10">
    <property type="entry name" value="L-arginine/glycine Amidinotransferase, Chain A"/>
    <property type="match status" value="1"/>
</dbReference>
<protein>
    <recommendedName>
        <fullName evidence="2">Protein-arginine deiminase C-terminal domain-containing protein</fullName>
    </recommendedName>
</protein>
<dbReference type="RefSeq" id="XP_028495892.1">
    <property type="nucleotide sequence ID" value="XM_028639824.1"/>
</dbReference>
<name>A0A3M9YBK2_9PEZI</name>
<keyword evidence="1" id="KW-0732">Signal</keyword>
<feature type="chain" id="PRO_5018177441" description="Protein-arginine deiminase C-terminal domain-containing protein" evidence="1">
    <location>
        <begin position="21"/>
        <end position="640"/>
    </location>
</feature>
<dbReference type="EMBL" id="RBVV01000036">
    <property type="protein sequence ID" value="RNJ57734.1"/>
    <property type="molecule type" value="Genomic_DNA"/>
</dbReference>
<sequence>MKINLQTAALALACAPLACALNVTILADTNRDGIIDAKTDAEKKAEWSETRGALFLPNIGDADAHCHDELFDVFSNLNHSLDLSVNTEILGNAVESCNDASDDTQRNPQYLAPILVLANCKVSPSATGSVHVTNDLAAKKVRIFQKDGDAWKYIAANHIFTAQELRKGLSLGIDARDVRRAGGWDGTAVVHMTVTDGAEEATDAVAFRVAPVLTHHHAQDVEQFMSTAAADDDVDSAQAYFVKQLEKDVADAGFSEPVTLMSSDEDEPTTQDYFESGYASIPGPHGPVVIRIVIRSAQWHLFPGVEAIDRLRSDTVGAVQQPLLSGSPTDSLGNLETIPPYTHNGKSYPAGRIIMGAVDGVKPLIFPFLEAQEFQVPLLLDVSWLATPQVDKFLQFLPADNERGWVLMINDPNAGLELLARASRDGHGGLPAVSRPVLPTTFGCKFIETVDEVLGLAEMAIITRNVTVRIEDNIAILKRETGLSDDEIFRVPALFYPVDHQVFNCDEEAGNTAPAVSDSKSLKAGPAGRAGSIIDASLPLRKREKELVRRQENFGRGVLTVYPNAINSIVLTANHTVLAPNPFGPVIDGVDIIAEAITAAYARVNFKVTYIDDWFSHYMSAGDVHDGTNVWRDASMPWWG</sequence>
<dbReference type="SUPFAM" id="SSF55909">
    <property type="entry name" value="Pentein"/>
    <property type="match status" value="1"/>
</dbReference>
<dbReference type="SUPFAM" id="SSF110083">
    <property type="entry name" value="Peptidylarginine deiminase Pad4, middle domain"/>
    <property type="match status" value="1"/>
</dbReference>
<organism evidence="3 4">
    <name type="scientific">Verticillium nonalfalfae</name>
    <dbReference type="NCBI Taxonomy" id="1051616"/>
    <lineage>
        <taxon>Eukaryota</taxon>
        <taxon>Fungi</taxon>
        <taxon>Dikarya</taxon>
        <taxon>Ascomycota</taxon>
        <taxon>Pezizomycotina</taxon>
        <taxon>Sordariomycetes</taxon>
        <taxon>Hypocreomycetidae</taxon>
        <taxon>Glomerellales</taxon>
        <taxon>Plectosphaerellaceae</taxon>
        <taxon>Verticillium</taxon>
    </lineage>
</organism>
<dbReference type="InterPro" id="IPR036556">
    <property type="entry name" value="PAD_central_sf"/>
</dbReference>
<comment type="caution">
    <text evidence="3">The sequence shown here is derived from an EMBL/GenBank/DDBJ whole genome shotgun (WGS) entry which is preliminary data.</text>
</comment>
<feature type="domain" description="Protein-arginine deiminase C-terminal" evidence="2">
    <location>
        <begin position="201"/>
        <end position="639"/>
    </location>
</feature>
<feature type="signal peptide" evidence="1">
    <location>
        <begin position="1"/>
        <end position="20"/>
    </location>
</feature>
<dbReference type="InterPro" id="IPR013530">
    <property type="entry name" value="PAD_C"/>
</dbReference>
<dbReference type="GO" id="GO:0004668">
    <property type="term" value="F:protein-arginine deiminase activity"/>
    <property type="evidence" value="ECO:0007669"/>
    <property type="project" value="InterPro"/>
</dbReference>
<dbReference type="GO" id="GO:0005737">
    <property type="term" value="C:cytoplasm"/>
    <property type="evidence" value="ECO:0007669"/>
    <property type="project" value="InterPro"/>
</dbReference>
<proteinExistence type="predicted"/>
<accession>A0A3M9YBK2</accession>
<dbReference type="AlphaFoldDB" id="A0A3M9YBK2"/>
<evidence type="ECO:0000313" key="3">
    <source>
        <dbReference type="EMBL" id="RNJ57734.1"/>
    </source>
</evidence>
<dbReference type="PANTHER" id="PTHR10837">
    <property type="entry name" value="PEPTIDYLARGININE DEIMINASE"/>
    <property type="match status" value="1"/>
</dbReference>
<gene>
    <name evidence="3" type="ORF">D7B24_005675</name>
</gene>
<dbReference type="Proteomes" id="UP000267145">
    <property type="component" value="Unassembled WGS sequence"/>
</dbReference>
<evidence type="ECO:0000256" key="1">
    <source>
        <dbReference type="SAM" id="SignalP"/>
    </source>
</evidence>
<keyword evidence="4" id="KW-1185">Reference proteome</keyword>
<dbReference type="GO" id="GO:0005509">
    <property type="term" value="F:calcium ion binding"/>
    <property type="evidence" value="ECO:0007669"/>
    <property type="project" value="InterPro"/>
</dbReference>